<keyword evidence="3" id="KW-1185">Reference proteome</keyword>
<dbReference type="HOGENOM" id="CLU_113367_0_0_1"/>
<organism evidence="2 3">
    <name type="scientific">Aureobasidium melanogenum (strain CBS 110374)</name>
    <name type="common">Aureobasidium pullulans var. melanogenum</name>
    <dbReference type="NCBI Taxonomy" id="1043003"/>
    <lineage>
        <taxon>Eukaryota</taxon>
        <taxon>Fungi</taxon>
        <taxon>Dikarya</taxon>
        <taxon>Ascomycota</taxon>
        <taxon>Pezizomycotina</taxon>
        <taxon>Dothideomycetes</taxon>
        <taxon>Dothideomycetidae</taxon>
        <taxon>Dothideales</taxon>
        <taxon>Saccotheciaceae</taxon>
        <taxon>Aureobasidium</taxon>
    </lineage>
</organism>
<dbReference type="Proteomes" id="UP000030672">
    <property type="component" value="Unassembled WGS sequence"/>
</dbReference>
<sequence>MPLWQIYHPPGVFEDAETKAALAADITKIYTNVGLPAFYVVIHFNTISPSNVYVGGEAKTTSPKPFIRIVIKHIAIRLDNTTDTYRRTAGMIDAALKPHIYDKDYDCEFHVEETERRLWKFNGLIPPEHMSEEHMVWVKENKPVPYKGAYWSAEKGHY</sequence>
<dbReference type="EMBL" id="KL584849">
    <property type="protein sequence ID" value="KEQ59191.1"/>
    <property type="molecule type" value="Genomic_DNA"/>
</dbReference>
<dbReference type="SUPFAM" id="SSF55331">
    <property type="entry name" value="Tautomerase/MIF"/>
    <property type="match status" value="1"/>
</dbReference>
<evidence type="ECO:0000313" key="3">
    <source>
        <dbReference type="Proteomes" id="UP000030672"/>
    </source>
</evidence>
<name>A0A074W9J2_AURM1</name>
<dbReference type="RefSeq" id="XP_040876214.1">
    <property type="nucleotide sequence ID" value="XM_041023241.1"/>
</dbReference>
<dbReference type="Pfam" id="PF14832">
    <property type="entry name" value="Tautomerase_3"/>
    <property type="match status" value="1"/>
</dbReference>
<feature type="domain" description="Tautomerase cis-CaaD-like" evidence="1">
    <location>
        <begin position="1"/>
        <end position="142"/>
    </location>
</feature>
<dbReference type="InterPro" id="IPR028116">
    <property type="entry name" value="Cis-CaaD-like"/>
</dbReference>
<evidence type="ECO:0000259" key="1">
    <source>
        <dbReference type="Pfam" id="PF14832"/>
    </source>
</evidence>
<evidence type="ECO:0000313" key="2">
    <source>
        <dbReference type="EMBL" id="KEQ59191.1"/>
    </source>
</evidence>
<reference evidence="2 3" key="1">
    <citation type="journal article" date="2014" name="BMC Genomics">
        <title>Genome sequencing of four Aureobasidium pullulans varieties: biotechnological potential, stress tolerance, and description of new species.</title>
        <authorList>
            <person name="Gostin Ar C."/>
            <person name="Ohm R.A."/>
            <person name="Kogej T."/>
            <person name="Sonjak S."/>
            <person name="Turk M."/>
            <person name="Zajc J."/>
            <person name="Zalar P."/>
            <person name="Grube M."/>
            <person name="Sun H."/>
            <person name="Han J."/>
            <person name="Sharma A."/>
            <person name="Chiniquy J."/>
            <person name="Ngan C.Y."/>
            <person name="Lipzen A."/>
            <person name="Barry K."/>
            <person name="Grigoriev I.V."/>
            <person name="Gunde-Cimerman N."/>
        </authorList>
    </citation>
    <scope>NUCLEOTIDE SEQUENCE [LARGE SCALE GENOMIC DNA]</scope>
    <source>
        <strain evidence="2 3">CBS 110374</strain>
    </source>
</reference>
<proteinExistence type="predicted"/>
<protein>
    <recommendedName>
        <fullName evidence="1">Tautomerase cis-CaaD-like domain-containing protein</fullName>
    </recommendedName>
</protein>
<dbReference type="Gene3D" id="3.30.429.10">
    <property type="entry name" value="Macrophage Migration Inhibitory Factor"/>
    <property type="match status" value="1"/>
</dbReference>
<dbReference type="AlphaFoldDB" id="A0A074W9J2"/>
<dbReference type="GeneID" id="63916614"/>
<dbReference type="InterPro" id="IPR014347">
    <property type="entry name" value="Tautomerase/MIF_sf"/>
</dbReference>
<accession>A0A074W9J2</accession>
<gene>
    <name evidence="2" type="ORF">M437DRAFT_57507</name>
</gene>